<dbReference type="Gene3D" id="3.30.700.20">
    <property type="entry name" value="Hypothetical protein ph0010, domain 1"/>
    <property type="match status" value="1"/>
</dbReference>
<sequence>MSSIEATLEMTYICFETLLEIFDYKYEPTKLTEKESKSKLPLFVSFHKIKENKNTLRGCIGTFEKQKLEEGLKKYTKKAAFHDSRFKPLKKSELKNLECSVSLLTNFENAKNYLDWELGKHGIRIEFLNYHATYLPHVAPNRSWDKITTIQHLARKAGFKKDLNDNILNQIKLEKFQASKISSLFLDFLKAKKMDNFEF</sequence>
<dbReference type="PANTHER" id="PTHR13016">
    <property type="entry name" value="AMMECR1 HOMOLOG"/>
    <property type="match status" value="1"/>
</dbReference>
<reference evidence="2" key="1">
    <citation type="submission" date="2022-10" db="EMBL/GenBank/DDBJ databases">
        <title>Novel sulphate-reducing endosymbionts in the free-living metamonad Anaeramoeba.</title>
        <authorList>
            <person name="Jerlstrom-Hultqvist J."/>
            <person name="Cepicka I."/>
            <person name="Gallot-Lavallee L."/>
            <person name="Salas-Leiva D."/>
            <person name="Curtis B.A."/>
            <person name="Zahonova K."/>
            <person name="Pipaliya S."/>
            <person name="Dacks J."/>
            <person name="Roger A.J."/>
        </authorList>
    </citation>
    <scope>NUCLEOTIDE SEQUENCE</scope>
    <source>
        <strain evidence="2">BMAN</strain>
    </source>
</reference>
<name>A0A9Q0LIN3_ANAIG</name>
<dbReference type="InterPro" id="IPR023473">
    <property type="entry name" value="AMMECR1"/>
</dbReference>
<dbReference type="NCBIfam" id="TIGR04335">
    <property type="entry name" value="AmmeMemoSam_A"/>
    <property type="match status" value="1"/>
</dbReference>
<protein>
    <submittedName>
        <fullName evidence="2">Ammecr1</fullName>
    </submittedName>
</protein>
<dbReference type="OMA" id="THCHNRR"/>
<dbReference type="InterPro" id="IPR002733">
    <property type="entry name" value="AMMECR1_domain"/>
</dbReference>
<dbReference type="PANTHER" id="PTHR13016:SF0">
    <property type="entry name" value="AMME SYNDROME CANDIDATE GENE 1 PROTEIN"/>
    <property type="match status" value="1"/>
</dbReference>
<dbReference type="PROSITE" id="PS51112">
    <property type="entry name" value="AMMECR1"/>
    <property type="match status" value="1"/>
</dbReference>
<keyword evidence="3" id="KW-1185">Reference proteome</keyword>
<dbReference type="InterPro" id="IPR027485">
    <property type="entry name" value="AMMECR1_N"/>
</dbReference>
<feature type="domain" description="AMMECR1" evidence="1">
    <location>
        <begin position="1"/>
        <end position="192"/>
    </location>
</feature>
<dbReference type="SUPFAM" id="SSF143447">
    <property type="entry name" value="AMMECR1-like"/>
    <property type="match status" value="1"/>
</dbReference>
<comment type="caution">
    <text evidence="2">The sequence shown here is derived from an EMBL/GenBank/DDBJ whole genome shotgun (WGS) entry which is preliminary data.</text>
</comment>
<gene>
    <name evidence="2" type="ORF">M0811_09523</name>
</gene>
<evidence type="ECO:0000313" key="3">
    <source>
        <dbReference type="Proteomes" id="UP001149090"/>
    </source>
</evidence>
<dbReference type="InterPro" id="IPR036071">
    <property type="entry name" value="AMMECR1_dom_sf"/>
</dbReference>
<dbReference type="Pfam" id="PF01871">
    <property type="entry name" value="AMMECR1"/>
    <property type="match status" value="1"/>
</dbReference>
<dbReference type="OrthoDB" id="24630at2759"/>
<dbReference type="Gene3D" id="3.30.1490.150">
    <property type="entry name" value="Hypothetical protein ph0010, domain 2"/>
    <property type="match status" value="1"/>
</dbReference>
<proteinExistence type="predicted"/>
<dbReference type="NCBIfam" id="TIGR00296">
    <property type="entry name" value="TIGR00296 family protein"/>
    <property type="match status" value="1"/>
</dbReference>
<dbReference type="EMBL" id="JAPDFW010000082">
    <property type="protein sequence ID" value="KAJ5072143.1"/>
    <property type="molecule type" value="Genomic_DNA"/>
</dbReference>
<dbReference type="AlphaFoldDB" id="A0A9Q0LIN3"/>
<evidence type="ECO:0000313" key="2">
    <source>
        <dbReference type="EMBL" id="KAJ5072143.1"/>
    </source>
</evidence>
<dbReference type="InterPro" id="IPR027623">
    <property type="entry name" value="AmmeMemoSam_A"/>
</dbReference>
<dbReference type="Proteomes" id="UP001149090">
    <property type="component" value="Unassembled WGS sequence"/>
</dbReference>
<organism evidence="2 3">
    <name type="scientific">Anaeramoeba ignava</name>
    <name type="common">Anaerobic marine amoeba</name>
    <dbReference type="NCBI Taxonomy" id="1746090"/>
    <lineage>
        <taxon>Eukaryota</taxon>
        <taxon>Metamonada</taxon>
        <taxon>Anaeramoebidae</taxon>
        <taxon>Anaeramoeba</taxon>
    </lineage>
</organism>
<evidence type="ECO:0000259" key="1">
    <source>
        <dbReference type="PROSITE" id="PS51112"/>
    </source>
</evidence>
<accession>A0A9Q0LIN3</accession>